<dbReference type="KEGG" id="csg:Cylst_1736"/>
<comment type="cofactor">
    <cofactor evidence="1 6 7">
        <name>pyridoxal 5'-phosphate</name>
        <dbReference type="ChEBI" id="CHEBI:597326"/>
    </cofactor>
</comment>
<dbReference type="InterPro" id="IPR015422">
    <property type="entry name" value="PyrdxlP-dep_Trfase_small"/>
</dbReference>
<dbReference type="SUPFAM" id="SSF53383">
    <property type="entry name" value="PLP-dependent transferases"/>
    <property type="match status" value="1"/>
</dbReference>
<comment type="similarity">
    <text evidence="2 7">Belongs to the group II decarboxylase family.</text>
</comment>
<keyword evidence="3" id="KW-0210">Decarboxylase</keyword>
<evidence type="ECO:0000256" key="4">
    <source>
        <dbReference type="ARBA" id="ARBA00022898"/>
    </source>
</evidence>
<dbReference type="InterPro" id="IPR015424">
    <property type="entry name" value="PyrdxlP-dep_Trfase"/>
</dbReference>
<evidence type="ECO:0000313" key="8">
    <source>
        <dbReference type="EMBL" id="AFZ24007.1"/>
    </source>
</evidence>
<name>K9WWX0_9NOST</name>
<keyword evidence="4 6" id="KW-0663">Pyridoxal phosphate</keyword>
<evidence type="ECO:0000256" key="5">
    <source>
        <dbReference type="ARBA" id="ARBA00023239"/>
    </source>
</evidence>
<gene>
    <name evidence="8" type="ORF">Cylst_1736</name>
</gene>
<proteinExistence type="inferred from homology"/>
<dbReference type="GO" id="GO:0004058">
    <property type="term" value="F:aromatic-L-amino-acid decarboxylase activity"/>
    <property type="evidence" value="ECO:0007669"/>
    <property type="project" value="UniProtKB-ARBA"/>
</dbReference>
<accession>K9WWX0</accession>
<protein>
    <submittedName>
        <fullName evidence="8">PLP-dependent enzyme, glutamate decarboxylase</fullName>
    </submittedName>
</protein>
<dbReference type="AlphaFoldDB" id="K9WWX0"/>
<dbReference type="Gene3D" id="3.90.1150.10">
    <property type="entry name" value="Aspartate Aminotransferase, domain 1"/>
    <property type="match status" value="1"/>
</dbReference>
<dbReference type="InterPro" id="IPR002129">
    <property type="entry name" value="PyrdxlP-dep_de-COase"/>
</dbReference>
<dbReference type="HOGENOM" id="CLU_011856_0_4_3"/>
<evidence type="ECO:0000256" key="1">
    <source>
        <dbReference type="ARBA" id="ARBA00001933"/>
    </source>
</evidence>
<evidence type="ECO:0000256" key="7">
    <source>
        <dbReference type="RuleBase" id="RU000382"/>
    </source>
</evidence>
<evidence type="ECO:0000256" key="3">
    <source>
        <dbReference type="ARBA" id="ARBA00022793"/>
    </source>
</evidence>
<dbReference type="PANTHER" id="PTHR11999:SF70">
    <property type="entry name" value="MIP05841P"/>
    <property type="match status" value="1"/>
</dbReference>
<dbReference type="EMBL" id="CP003642">
    <property type="protein sequence ID" value="AFZ24007.1"/>
    <property type="molecule type" value="Genomic_DNA"/>
</dbReference>
<dbReference type="STRING" id="56107.Cylst_1736"/>
<sequence length="524" mass="58645">MKKVQAQTEPIQETLVSYRLTPGFGVAKIKRRNSSTNECSKSFPGLSSKKNLQLTRTEMQTLGYQVIDMLVEHFESVPNKPVARKASRAELKNRLSQPIPQSGTDPANILQQLQQDVFSNIAHPDHPRYFAFVPGPSNFVSVMADTLASGFNTFAGAWLVGSGASEIELLTIDWLRQIFKLPDTAGGIFVSGGSIANLTALTTARQVKLNNQIENAIVYFSEQTHSSISRALKILGFKPEQIRKIPTDDDFRLSVTHLRQAVIADRAAGKKPFCVVANAGTTNSGAIDPLSELADFCQHEELWLHVDGAYGAAAILSEQGRFLLKGLERVDSLTIDPHKWLFQPYEIGCVLVRNNSWLKETFACQAEYLKDVNRQEEEVNFYNYGIQLTRSFRSLKLWMSLKTFGVEAFREAISWGIGLAEFIETLLQNLPDWEVITSAQIGVITFRYAPVGRSCEYINAINQKIVDDTATEGFALVNTTILKDRKVIRMCTINPRTTVQDIRETISRLNKLAKSIDKNYSQQK</sequence>
<dbReference type="Gene3D" id="3.40.640.10">
    <property type="entry name" value="Type I PLP-dependent aspartate aminotransferase-like (Major domain)"/>
    <property type="match status" value="1"/>
</dbReference>
<keyword evidence="9" id="KW-1185">Reference proteome</keyword>
<dbReference type="Proteomes" id="UP000010475">
    <property type="component" value="Chromosome"/>
</dbReference>
<dbReference type="RefSeq" id="WP_015207263.1">
    <property type="nucleotide sequence ID" value="NC_019757.1"/>
</dbReference>
<dbReference type="Pfam" id="PF00282">
    <property type="entry name" value="Pyridoxal_deC"/>
    <property type="match status" value="1"/>
</dbReference>
<organism evidence="8 9">
    <name type="scientific">Cylindrospermum stagnale PCC 7417</name>
    <dbReference type="NCBI Taxonomy" id="56107"/>
    <lineage>
        <taxon>Bacteria</taxon>
        <taxon>Bacillati</taxon>
        <taxon>Cyanobacteriota</taxon>
        <taxon>Cyanophyceae</taxon>
        <taxon>Nostocales</taxon>
        <taxon>Nostocaceae</taxon>
        <taxon>Cylindrospermum</taxon>
    </lineage>
</organism>
<evidence type="ECO:0000256" key="6">
    <source>
        <dbReference type="PIRSR" id="PIRSR602129-50"/>
    </source>
</evidence>
<dbReference type="PANTHER" id="PTHR11999">
    <property type="entry name" value="GROUP II PYRIDOXAL-5-PHOSPHATE DECARBOXYLASE"/>
    <property type="match status" value="1"/>
</dbReference>
<reference evidence="8 9" key="1">
    <citation type="submission" date="2012-06" db="EMBL/GenBank/DDBJ databases">
        <title>Finished chromosome of genome of Cylindrospermum stagnale PCC 7417.</title>
        <authorList>
            <consortium name="US DOE Joint Genome Institute"/>
            <person name="Gugger M."/>
            <person name="Coursin T."/>
            <person name="Rippka R."/>
            <person name="Tandeau De Marsac N."/>
            <person name="Huntemann M."/>
            <person name="Wei C.-L."/>
            <person name="Han J."/>
            <person name="Detter J.C."/>
            <person name="Han C."/>
            <person name="Tapia R."/>
            <person name="Chen A."/>
            <person name="Kyrpides N."/>
            <person name="Mavromatis K."/>
            <person name="Markowitz V."/>
            <person name="Szeto E."/>
            <person name="Ivanova N."/>
            <person name="Pagani I."/>
            <person name="Pati A."/>
            <person name="Goodwin L."/>
            <person name="Nordberg H.P."/>
            <person name="Cantor M.N."/>
            <person name="Hua S.X."/>
            <person name="Woyke T."/>
            <person name="Kerfeld C.A."/>
        </authorList>
    </citation>
    <scope>NUCLEOTIDE SEQUENCE [LARGE SCALE GENOMIC DNA]</scope>
    <source>
        <strain evidence="8 9">PCC 7417</strain>
    </source>
</reference>
<dbReference type="eggNOG" id="COG0076">
    <property type="taxonomic scope" value="Bacteria"/>
</dbReference>
<evidence type="ECO:0000256" key="2">
    <source>
        <dbReference type="ARBA" id="ARBA00009533"/>
    </source>
</evidence>
<dbReference type="GO" id="GO:0019752">
    <property type="term" value="P:carboxylic acid metabolic process"/>
    <property type="evidence" value="ECO:0007669"/>
    <property type="project" value="InterPro"/>
</dbReference>
<dbReference type="GO" id="GO:0030170">
    <property type="term" value="F:pyridoxal phosphate binding"/>
    <property type="evidence" value="ECO:0007669"/>
    <property type="project" value="InterPro"/>
</dbReference>
<feature type="modified residue" description="N6-(pyridoxal phosphate)lysine" evidence="6">
    <location>
        <position position="339"/>
    </location>
</feature>
<dbReference type="Gene3D" id="3.90.1150.170">
    <property type="match status" value="1"/>
</dbReference>
<keyword evidence="5 7" id="KW-0456">Lyase</keyword>
<evidence type="ECO:0000313" key="9">
    <source>
        <dbReference type="Proteomes" id="UP000010475"/>
    </source>
</evidence>
<dbReference type="InterPro" id="IPR015421">
    <property type="entry name" value="PyrdxlP-dep_Trfase_major"/>
</dbReference>
<dbReference type="PRINTS" id="PR00800">
    <property type="entry name" value="YHDCRBOXLASE"/>
</dbReference>
<dbReference type="InterPro" id="IPR010977">
    <property type="entry name" value="Aromatic_deC"/>
</dbReference>
<dbReference type="GO" id="GO:0006520">
    <property type="term" value="P:amino acid metabolic process"/>
    <property type="evidence" value="ECO:0007669"/>
    <property type="project" value="InterPro"/>
</dbReference>